<comment type="caution">
    <text evidence="14">The sequence shown here is derived from an EMBL/GenBank/DDBJ whole genome shotgun (WGS) entry which is preliminary data.</text>
</comment>
<keyword evidence="10 11" id="KW-0472">Membrane</keyword>
<evidence type="ECO:0000256" key="3">
    <source>
        <dbReference type="ARBA" id="ARBA00012438"/>
    </source>
</evidence>
<evidence type="ECO:0000256" key="10">
    <source>
        <dbReference type="ARBA" id="ARBA00023136"/>
    </source>
</evidence>
<evidence type="ECO:0000256" key="4">
    <source>
        <dbReference type="ARBA" id="ARBA00022553"/>
    </source>
</evidence>
<keyword evidence="9" id="KW-0902">Two-component regulatory system</keyword>
<gene>
    <name evidence="14" type="ORF">LL252_05330</name>
</gene>
<sequence>MPGHRSVFWKLALLLSLSAVLTVALSWTLTREVADRVVLLGDEAKTVLRGYAGEAYRAWRRDGEVGVARWLDSLGAREPGDAMVVDGADASLSGRPLTEAQRAGLRFQRQLDWRMSFRMTVMPYIGVPFPQDPEAGRLVMQLPPRYMPGARWPLWKALLLGVMPALIALLAGVLLYWRMMVPLRQLQARVGAFQDDPAARVDAELAGRGDEFGELGRRFNGMAERVAGVLATQRRLLNDLSHELRTPLSRLAVALESDLSETDLRRRVAREVIAMRTLVGDTLALGWHDTEQRTTATEPLAPAAVWDLVAENAAFESGWPLDRFSCRVPAEARLRGNLNDLAQALENLVRNAVRHSPADGCVVLDGCREGDHWHLWVADQGTGVPEDRLNAIFDPFVRLDGARSADGGFGLGLSIARRAVARQGGAMWAENGHPGLRVHLRLPAERPLTEAVV</sequence>
<dbReference type="InterPro" id="IPR003594">
    <property type="entry name" value="HATPase_dom"/>
</dbReference>
<feature type="transmembrane region" description="Helical" evidence="11">
    <location>
        <begin position="154"/>
        <end position="177"/>
    </location>
</feature>
<dbReference type="SUPFAM" id="SSF55874">
    <property type="entry name" value="ATPase domain of HSP90 chaperone/DNA topoisomerase II/histidine kinase"/>
    <property type="match status" value="1"/>
</dbReference>
<evidence type="ECO:0000313" key="15">
    <source>
        <dbReference type="Proteomes" id="UP001108027"/>
    </source>
</evidence>
<evidence type="ECO:0000313" key="14">
    <source>
        <dbReference type="EMBL" id="MCC4307987.1"/>
    </source>
</evidence>
<dbReference type="InterPro" id="IPR036097">
    <property type="entry name" value="HisK_dim/P_sf"/>
</dbReference>
<dbReference type="PANTHER" id="PTHR45436">
    <property type="entry name" value="SENSOR HISTIDINE KINASE YKOH"/>
    <property type="match status" value="1"/>
</dbReference>
<dbReference type="InterPro" id="IPR003660">
    <property type="entry name" value="HAMP_dom"/>
</dbReference>
<keyword evidence="6 11" id="KW-0812">Transmembrane</keyword>
<feature type="domain" description="HAMP" evidence="13">
    <location>
        <begin position="177"/>
        <end position="231"/>
    </location>
</feature>
<keyword evidence="7 14" id="KW-0418">Kinase</keyword>
<keyword evidence="15" id="KW-1185">Reference proteome</keyword>
<evidence type="ECO:0000256" key="7">
    <source>
        <dbReference type="ARBA" id="ARBA00022777"/>
    </source>
</evidence>
<evidence type="ECO:0000259" key="13">
    <source>
        <dbReference type="PROSITE" id="PS50885"/>
    </source>
</evidence>
<dbReference type="InterPro" id="IPR003661">
    <property type="entry name" value="HisK_dim/P_dom"/>
</dbReference>
<protein>
    <recommendedName>
        <fullName evidence="3">histidine kinase</fullName>
        <ecNumber evidence="3">2.7.13.3</ecNumber>
    </recommendedName>
</protein>
<dbReference type="Proteomes" id="UP001108027">
    <property type="component" value="Unassembled WGS sequence"/>
</dbReference>
<dbReference type="PROSITE" id="PS50109">
    <property type="entry name" value="HIS_KIN"/>
    <property type="match status" value="1"/>
</dbReference>
<evidence type="ECO:0000256" key="1">
    <source>
        <dbReference type="ARBA" id="ARBA00000085"/>
    </source>
</evidence>
<reference evidence="14" key="1">
    <citation type="submission" date="2021-10" db="EMBL/GenBank/DDBJ databases">
        <title>The diversity and Nitrogen Metabolism of Culturable Nitrate-Utilizing Bacteria Within the Oxygen Minimum Zone of the Changjiang (Yangtze River)Estuary.</title>
        <authorList>
            <person name="Zhang D."/>
            <person name="Zheng J."/>
            <person name="Liu S."/>
            <person name="He W."/>
        </authorList>
    </citation>
    <scope>NUCLEOTIDE SEQUENCE</scope>
    <source>
        <strain evidence="14">FXH-223</strain>
    </source>
</reference>
<dbReference type="SMART" id="SM00304">
    <property type="entry name" value="HAMP"/>
    <property type="match status" value="1"/>
</dbReference>
<dbReference type="Gene3D" id="3.30.450.170">
    <property type="entry name" value="Two-component histidine kinase, sensor domain"/>
    <property type="match status" value="1"/>
</dbReference>
<dbReference type="CDD" id="cd00082">
    <property type="entry name" value="HisKA"/>
    <property type="match status" value="1"/>
</dbReference>
<evidence type="ECO:0000259" key="12">
    <source>
        <dbReference type="PROSITE" id="PS50109"/>
    </source>
</evidence>
<feature type="domain" description="Histidine kinase" evidence="12">
    <location>
        <begin position="239"/>
        <end position="446"/>
    </location>
</feature>
<comment type="subcellular location">
    <subcellularLocation>
        <location evidence="2">Membrane</location>
    </subcellularLocation>
</comment>
<dbReference type="InterPro" id="IPR050428">
    <property type="entry name" value="TCS_sensor_his_kinase"/>
</dbReference>
<dbReference type="InterPro" id="IPR004358">
    <property type="entry name" value="Sig_transdc_His_kin-like_C"/>
</dbReference>
<keyword evidence="8 11" id="KW-1133">Transmembrane helix</keyword>
<organism evidence="14 15">
    <name type="scientific">Alloalcanivorax marinus</name>
    <dbReference type="NCBI Taxonomy" id="1177169"/>
    <lineage>
        <taxon>Bacteria</taxon>
        <taxon>Pseudomonadati</taxon>
        <taxon>Pseudomonadota</taxon>
        <taxon>Gammaproteobacteria</taxon>
        <taxon>Oceanospirillales</taxon>
        <taxon>Alcanivoracaceae</taxon>
        <taxon>Alloalcanivorax</taxon>
    </lineage>
</organism>
<evidence type="ECO:0000256" key="2">
    <source>
        <dbReference type="ARBA" id="ARBA00004370"/>
    </source>
</evidence>
<evidence type="ECO:0000256" key="5">
    <source>
        <dbReference type="ARBA" id="ARBA00022679"/>
    </source>
</evidence>
<dbReference type="RefSeq" id="WP_228233326.1">
    <property type="nucleotide sequence ID" value="NZ_JAJGNA010000004.1"/>
</dbReference>
<dbReference type="Pfam" id="PF00672">
    <property type="entry name" value="HAMP"/>
    <property type="match status" value="1"/>
</dbReference>
<dbReference type="InterPro" id="IPR038428">
    <property type="entry name" value="HK_sensor_dom_sf"/>
</dbReference>
<dbReference type="AlphaFoldDB" id="A0A9Q3UM86"/>
<dbReference type="EMBL" id="JAJGNA010000004">
    <property type="protein sequence ID" value="MCC4307987.1"/>
    <property type="molecule type" value="Genomic_DNA"/>
</dbReference>
<dbReference type="Pfam" id="PF02518">
    <property type="entry name" value="HATPase_c"/>
    <property type="match status" value="1"/>
</dbReference>
<dbReference type="GO" id="GO:0000155">
    <property type="term" value="F:phosphorelay sensor kinase activity"/>
    <property type="evidence" value="ECO:0007669"/>
    <property type="project" value="InterPro"/>
</dbReference>
<evidence type="ECO:0000256" key="11">
    <source>
        <dbReference type="SAM" id="Phobius"/>
    </source>
</evidence>
<dbReference type="PRINTS" id="PR00344">
    <property type="entry name" value="BCTRLSENSOR"/>
</dbReference>
<dbReference type="InterPro" id="IPR036890">
    <property type="entry name" value="HATPase_C_sf"/>
</dbReference>
<dbReference type="SUPFAM" id="SSF47384">
    <property type="entry name" value="Homodimeric domain of signal transducing histidine kinase"/>
    <property type="match status" value="1"/>
</dbReference>
<name>A0A9Q3UM86_9GAMM</name>
<comment type="catalytic activity">
    <reaction evidence="1">
        <text>ATP + protein L-histidine = ADP + protein N-phospho-L-histidine.</text>
        <dbReference type="EC" id="2.7.13.3"/>
    </reaction>
</comment>
<dbReference type="SMART" id="SM00387">
    <property type="entry name" value="HATPase_c"/>
    <property type="match status" value="1"/>
</dbReference>
<dbReference type="Pfam" id="PF16750">
    <property type="entry name" value="HK_sensor"/>
    <property type="match status" value="1"/>
</dbReference>
<evidence type="ECO:0000256" key="9">
    <source>
        <dbReference type="ARBA" id="ARBA00023012"/>
    </source>
</evidence>
<dbReference type="Pfam" id="PF00512">
    <property type="entry name" value="HisKA"/>
    <property type="match status" value="1"/>
</dbReference>
<dbReference type="SMART" id="SM00388">
    <property type="entry name" value="HisKA"/>
    <property type="match status" value="1"/>
</dbReference>
<dbReference type="PANTHER" id="PTHR45436:SF5">
    <property type="entry name" value="SENSOR HISTIDINE KINASE TRCS"/>
    <property type="match status" value="1"/>
</dbReference>
<dbReference type="InterPro" id="IPR005467">
    <property type="entry name" value="His_kinase_dom"/>
</dbReference>
<dbReference type="Gene3D" id="1.10.287.130">
    <property type="match status" value="1"/>
</dbReference>
<dbReference type="GO" id="GO:0005886">
    <property type="term" value="C:plasma membrane"/>
    <property type="evidence" value="ECO:0007669"/>
    <property type="project" value="TreeGrafter"/>
</dbReference>
<keyword evidence="4" id="KW-0597">Phosphoprotein</keyword>
<evidence type="ECO:0000256" key="6">
    <source>
        <dbReference type="ARBA" id="ARBA00022692"/>
    </source>
</evidence>
<evidence type="ECO:0000256" key="8">
    <source>
        <dbReference type="ARBA" id="ARBA00022989"/>
    </source>
</evidence>
<dbReference type="PROSITE" id="PS50885">
    <property type="entry name" value="HAMP"/>
    <property type="match status" value="1"/>
</dbReference>
<keyword evidence="5" id="KW-0808">Transferase</keyword>
<dbReference type="Gene3D" id="3.30.565.10">
    <property type="entry name" value="Histidine kinase-like ATPase, C-terminal domain"/>
    <property type="match status" value="1"/>
</dbReference>
<proteinExistence type="predicted"/>
<dbReference type="EC" id="2.7.13.3" evidence="3"/>
<accession>A0A9Q3UM86</accession>
<dbReference type="InterPro" id="IPR031930">
    <property type="entry name" value="HK_sensor"/>
</dbReference>
<dbReference type="CDD" id="cd06225">
    <property type="entry name" value="HAMP"/>
    <property type="match status" value="1"/>
</dbReference>